<dbReference type="PANTHER" id="PTHR40590:SF1">
    <property type="entry name" value="CYTOPLASMIC PROTEIN"/>
    <property type="match status" value="1"/>
</dbReference>
<keyword evidence="2" id="KW-1185">Reference proteome</keyword>
<dbReference type="OrthoDB" id="357294at2"/>
<organism evidence="1 2">
    <name type="scientific">Pantoea rodasii</name>
    <dbReference type="NCBI Taxonomy" id="1076549"/>
    <lineage>
        <taxon>Bacteria</taxon>
        <taxon>Pseudomonadati</taxon>
        <taxon>Pseudomonadota</taxon>
        <taxon>Gammaproteobacteria</taxon>
        <taxon>Enterobacterales</taxon>
        <taxon>Erwiniaceae</taxon>
        <taxon>Pantoea</taxon>
    </lineage>
</organism>
<gene>
    <name evidence="1" type="ORF">PRCB_14345</name>
</gene>
<dbReference type="InterPro" id="IPR047111">
    <property type="entry name" value="YbaP-like"/>
</dbReference>
<comment type="caution">
    <text evidence="1">The sequence shown here is derived from an EMBL/GenBank/DDBJ whole genome shotgun (WGS) entry which is preliminary data.</text>
</comment>
<proteinExistence type="predicted"/>
<dbReference type="EMBL" id="PIQI01000023">
    <property type="protein sequence ID" value="PJZ04612.1"/>
    <property type="molecule type" value="Genomic_DNA"/>
</dbReference>
<accession>A0A2M9WAR8</accession>
<dbReference type="Proteomes" id="UP000232062">
    <property type="component" value="Unassembled WGS sequence"/>
</dbReference>
<evidence type="ECO:0000313" key="2">
    <source>
        <dbReference type="Proteomes" id="UP000232062"/>
    </source>
</evidence>
<dbReference type="InterPro" id="IPR002816">
    <property type="entry name" value="TraB/PrgY/GumN_fam"/>
</dbReference>
<dbReference type="CDD" id="cd14789">
    <property type="entry name" value="Tiki"/>
    <property type="match status" value="1"/>
</dbReference>
<dbReference type="STRING" id="1076549.HA45_03330"/>
<dbReference type="Pfam" id="PF01963">
    <property type="entry name" value="TraB_PrgY_gumN"/>
    <property type="match status" value="1"/>
</dbReference>
<protein>
    <submittedName>
        <fullName evidence="1">Conjugal transfer protein TraB</fullName>
    </submittedName>
</protein>
<dbReference type="RefSeq" id="WP_100702324.1">
    <property type="nucleotide sequence ID" value="NZ_MLFP01000002.1"/>
</dbReference>
<evidence type="ECO:0000313" key="1">
    <source>
        <dbReference type="EMBL" id="PJZ04612.1"/>
    </source>
</evidence>
<sequence>MRRSLWQSFQQLAATLFPARYTWPAMDITLGNRRLHLAGSIHMGTRDMQPLPAGLLRQLSKADALIVEADITQGASPFGHDDASPPLAMRLDAEVLQRLNTLCDELSLSMAVFDTLPFWQIALMLQAQQAQRLGLRPQYGIDYQLLMAAKAANKRIIELEGPETQIALLKSLPQEGLSLLLDTLEHWHTNARLLQTMISWWLDAPPTQQPVALPTTFSNELNDTLMRNRNQHWRELLQALPKGRYVVAVGALHLYGDDNLPGLLKSQSAR</sequence>
<name>A0A2M9WAR8_9GAMM</name>
<reference evidence="1 2" key="1">
    <citation type="submission" date="2017-11" db="EMBL/GenBank/DDBJ databases">
        <title>The genome sequence of Pantoea rodasii DSM 26611.</title>
        <authorList>
            <person name="Gao J."/>
            <person name="Mao X."/>
            <person name="Sun J."/>
        </authorList>
    </citation>
    <scope>NUCLEOTIDE SEQUENCE [LARGE SCALE GENOMIC DNA]</scope>
    <source>
        <strain evidence="1 2">DSM 26611</strain>
    </source>
</reference>
<dbReference type="AlphaFoldDB" id="A0A2M9WAR8"/>
<dbReference type="PANTHER" id="PTHR40590">
    <property type="entry name" value="CYTOPLASMIC PROTEIN-RELATED"/>
    <property type="match status" value="1"/>
</dbReference>